<keyword evidence="3" id="KW-0862">Zinc</keyword>
<dbReference type="PANTHER" id="PTHR47156:SF10">
    <property type="entry name" value="E3 UBIQUITIN-PROTEIN LIGASE TRIM-21-RELATED"/>
    <property type="match status" value="1"/>
</dbReference>
<dbReference type="Proteomes" id="UP000095282">
    <property type="component" value="Unplaced"/>
</dbReference>
<dbReference type="SMART" id="SM00184">
    <property type="entry name" value="RING"/>
    <property type="match status" value="1"/>
</dbReference>
<dbReference type="AlphaFoldDB" id="A0A1I7UV60"/>
<accession>A0A1I7UV60</accession>
<dbReference type="InterPro" id="IPR052667">
    <property type="entry name" value="E3_ubiquitin-ligase_RING"/>
</dbReference>
<dbReference type="InterPro" id="IPR001841">
    <property type="entry name" value="Znf_RING"/>
</dbReference>
<dbReference type="SUPFAM" id="SSF57850">
    <property type="entry name" value="RING/U-box"/>
    <property type="match status" value="1"/>
</dbReference>
<dbReference type="Gene3D" id="3.30.40.10">
    <property type="entry name" value="Zinc/RING finger domain, C3HC4 (zinc finger)"/>
    <property type="match status" value="1"/>
</dbReference>
<keyword evidence="6" id="KW-1185">Reference proteome</keyword>
<proteinExistence type="predicted"/>
<protein>
    <submittedName>
        <fullName evidence="7">RING-type domain-containing protein</fullName>
    </submittedName>
</protein>
<evidence type="ECO:0000256" key="3">
    <source>
        <dbReference type="ARBA" id="ARBA00022833"/>
    </source>
</evidence>
<dbReference type="Pfam" id="PF13445">
    <property type="entry name" value="zf-RING_UBOX"/>
    <property type="match status" value="1"/>
</dbReference>
<dbReference type="InterPro" id="IPR017907">
    <property type="entry name" value="Znf_RING_CS"/>
</dbReference>
<dbReference type="WBParaSite" id="Csp11.Scaffold630.g19662.t1">
    <property type="protein sequence ID" value="Csp11.Scaffold630.g19662.t1"/>
    <property type="gene ID" value="Csp11.Scaffold630.g19662"/>
</dbReference>
<dbReference type="InterPro" id="IPR027370">
    <property type="entry name" value="Znf-RING_euk"/>
</dbReference>
<keyword evidence="2 4" id="KW-0863">Zinc-finger</keyword>
<dbReference type="PANTHER" id="PTHR47156">
    <property type="entry name" value="PROTEIN CBG20824"/>
    <property type="match status" value="1"/>
</dbReference>
<evidence type="ECO:0000313" key="6">
    <source>
        <dbReference type="Proteomes" id="UP000095282"/>
    </source>
</evidence>
<evidence type="ECO:0000256" key="4">
    <source>
        <dbReference type="PROSITE-ProRule" id="PRU00175"/>
    </source>
</evidence>
<dbReference type="STRING" id="1561998.A0A1I7UV60"/>
<keyword evidence="1" id="KW-0479">Metal-binding</keyword>
<evidence type="ECO:0000313" key="7">
    <source>
        <dbReference type="WBParaSite" id="Csp11.Scaffold630.g19662.t1"/>
    </source>
</evidence>
<organism evidence="6 7">
    <name type="scientific">Caenorhabditis tropicalis</name>
    <dbReference type="NCBI Taxonomy" id="1561998"/>
    <lineage>
        <taxon>Eukaryota</taxon>
        <taxon>Metazoa</taxon>
        <taxon>Ecdysozoa</taxon>
        <taxon>Nematoda</taxon>
        <taxon>Chromadorea</taxon>
        <taxon>Rhabditida</taxon>
        <taxon>Rhabditina</taxon>
        <taxon>Rhabditomorpha</taxon>
        <taxon>Rhabditoidea</taxon>
        <taxon>Rhabditidae</taxon>
        <taxon>Peloderinae</taxon>
        <taxon>Caenorhabditis</taxon>
    </lineage>
</organism>
<dbReference type="PROSITE" id="PS50089">
    <property type="entry name" value="ZF_RING_2"/>
    <property type="match status" value="1"/>
</dbReference>
<sequence length="169" mass="18968">MSNISDLPAHLMFCCPVCRDTYDTDERCPLSIPCGHTVCKECAARLPELFDEFTFAIVKINCPVCRAKHVVQRFADTPHGFPVNAQLLLIIDRMMEVADREKNAKPRRVEVNCRDCQKKVTVDSCVKCECFAEEEGGPEQDLLIMLTTFGYSQPLLGYMVLKTTVDGGT</sequence>
<dbReference type="GO" id="GO:0008270">
    <property type="term" value="F:zinc ion binding"/>
    <property type="evidence" value="ECO:0007669"/>
    <property type="project" value="UniProtKB-KW"/>
</dbReference>
<name>A0A1I7UV60_9PELO</name>
<evidence type="ECO:0000256" key="1">
    <source>
        <dbReference type="ARBA" id="ARBA00022723"/>
    </source>
</evidence>
<dbReference type="InterPro" id="IPR013083">
    <property type="entry name" value="Znf_RING/FYVE/PHD"/>
</dbReference>
<feature type="domain" description="RING-type" evidence="5">
    <location>
        <begin position="15"/>
        <end position="66"/>
    </location>
</feature>
<evidence type="ECO:0000256" key="2">
    <source>
        <dbReference type="ARBA" id="ARBA00022771"/>
    </source>
</evidence>
<reference evidence="7" key="1">
    <citation type="submission" date="2016-11" db="UniProtKB">
        <authorList>
            <consortium name="WormBaseParasite"/>
        </authorList>
    </citation>
    <scope>IDENTIFICATION</scope>
</reference>
<evidence type="ECO:0000259" key="5">
    <source>
        <dbReference type="PROSITE" id="PS50089"/>
    </source>
</evidence>
<dbReference type="PROSITE" id="PS00518">
    <property type="entry name" value="ZF_RING_1"/>
    <property type="match status" value="1"/>
</dbReference>